<dbReference type="PANTHER" id="PTHR30146">
    <property type="entry name" value="LACI-RELATED TRANSCRIPTIONAL REPRESSOR"/>
    <property type="match status" value="1"/>
</dbReference>
<evidence type="ECO:0000313" key="5">
    <source>
        <dbReference type="EMBL" id="CCV66375.1"/>
    </source>
</evidence>
<keyword evidence="2" id="KW-0238">DNA-binding</keyword>
<dbReference type="PANTHER" id="PTHR30146:SF150">
    <property type="entry name" value="ARABINOSE METABOLISM TRANSCRIPTIONAL REPRESSOR"/>
    <property type="match status" value="1"/>
</dbReference>
<dbReference type="SUPFAM" id="SSF53822">
    <property type="entry name" value="Periplasmic binding protein-like I"/>
    <property type="match status" value="1"/>
</dbReference>
<dbReference type="Proteomes" id="UP000032737">
    <property type="component" value="Chromosome"/>
</dbReference>
<sequence>MSSKVTIYEVALAARVSLATVSRVLNNPEKVKADTKDRVLRVIKELGYRPNAIARGLASRKTTTVGVLVSDITRASVAEMLAGIADIAMKYSYSVKLFSAHDDVNVIDLLKEIVAEQVDGVLLLNDELDLAHMKQIKDTLEENEIPLVLANVVYNDKNVPSVSIDYDKAGYEITKLMIEAGRKDIYLVSTVRKYSVNEQKELGYSRAMQESNLEPRIFRTSGTTSVNRQHFASYFSDKKVDGAIGVRDSIAVSFMNIMSEAGKKIPQDILVSGFQNTKYGILSRPTLTSIDVPVYDIGAVAMRLLTKLMNKEAVDQIKIILPHYIVRRDSM</sequence>
<dbReference type="GO" id="GO:0003700">
    <property type="term" value="F:DNA-binding transcription factor activity"/>
    <property type="evidence" value="ECO:0007669"/>
    <property type="project" value="TreeGrafter"/>
</dbReference>
<dbReference type="HOGENOM" id="CLU_037628_6_0_14"/>
<name>U4KPR4_9MOLU</name>
<protein>
    <submittedName>
        <fullName evidence="5">Transcriptional regulator, LacI family</fullName>
    </submittedName>
</protein>
<feature type="domain" description="HTH lacI-type" evidence="4">
    <location>
        <begin position="5"/>
        <end position="59"/>
    </location>
</feature>
<dbReference type="PROSITE" id="PS50932">
    <property type="entry name" value="HTH_LACI_2"/>
    <property type="match status" value="1"/>
</dbReference>
<dbReference type="InterPro" id="IPR046335">
    <property type="entry name" value="LacI/GalR-like_sensor"/>
</dbReference>
<proteinExistence type="predicted"/>
<dbReference type="Pfam" id="PF13377">
    <property type="entry name" value="Peripla_BP_3"/>
    <property type="match status" value="1"/>
</dbReference>
<dbReference type="EMBL" id="FO681348">
    <property type="protein sequence ID" value="CCV66375.1"/>
    <property type="molecule type" value="Genomic_DNA"/>
</dbReference>
<keyword evidence="3" id="KW-0804">Transcription</keyword>
<dbReference type="STRING" id="61635.BN85313540"/>
<evidence type="ECO:0000256" key="1">
    <source>
        <dbReference type="ARBA" id="ARBA00023015"/>
    </source>
</evidence>
<dbReference type="InterPro" id="IPR000843">
    <property type="entry name" value="HTH_LacI"/>
</dbReference>
<keyword evidence="1" id="KW-0805">Transcription regulation</keyword>
<evidence type="ECO:0000256" key="2">
    <source>
        <dbReference type="ARBA" id="ARBA00023125"/>
    </source>
</evidence>
<dbReference type="SMART" id="SM00354">
    <property type="entry name" value="HTH_LACI"/>
    <property type="match status" value="1"/>
</dbReference>
<evidence type="ECO:0000259" key="4">
    <source>
        <dbReference type="PROSITE" id="PS50932"/>
    </source>
</evidence>
<dbReference type="Gene3D" id="1.10.260.40">
    <property type="entry name" value="lambda repressor-like DNA-binding domains"/>
    <property type="match status" value="1"/>
</dbReference>
<dbReference type="KEGG" id="abra:BN85313540"/>
<keyword evidence="6" id="KW-1185">Reference proteome</keyword>
<gene>
    <name evidence="5" type="ORF">BN85313540</name>
</gene>
<dbReference type="RefSeq" id="WP_030005235.1">
    <property type="nucleotide sequence ID" value="NC_022549.1"/>
</dbReference>
<dbReference type="InterPro" id="IPR028082">
    <property type="entry name" value="Peripla_BP_I"/>
</dbReference>
<organism evidence="5 6">
    <name type="scientific">Acholeplasma brassicae</name>
    <dbReference type="NCBI Taxonomy" id="61635"/>
    <lineage>
        <taxon>Bacteria</taxon>
        <taxon>Bacillati</taxon>
        <taxon>Mycoplasmatota</taxon>
        <taxon>Mollicutes</taxon>
        <taxon>Acholeplasmatales</taxon>
        <taxon>Acholeplasmataceae</taxon>
        <taxon>Acholeplasma</taxon>
    </lineage>
</organism>
<evidence type="ECO:0000256" key="3">
    <source>
        <dbReference type="ARBA" id="ARBA00023163"/>
    </source>
</evidence>
<dbReference type="PROSITE" id="PS00356">
    <property type="entry name" value="HTH_LACI_1"/>
    <property type="match status" value="1"/>
</dbReference>
<evidence type="ECO:0000313" key="6">
    <source>
        <dbReference type="Proteomes" id="UP000032737"/>
    </source>
</evidence>
<dbReference type="CDD" id="cd01392">
    <property type="entry name" value="HTH_LacI"/>
    <property type="match status" value="1"/>
</dbReference>
<dbReference type="SUPFAM" id="SSF47413">
    <property type="entry name" value="lambda repressor-like DNA-binding domains"/>
    <property type="match status" value="1"/>
</dbReference>
<dbReference type="Gene3D" id="3.40.50.2300">
    <property type="match status" value="2"/>
</dbReference>
<dbReference type="InterPro" id="IPR010982">
    <property type="entry name" value="Lambda_DNA-bd_dom_sf"/>
</dbReference>
<dbReference type="GO" id="GO:0000976">
    <property type="term" value="F:transcription cis-regulatory region binding"/>
    <property type="evidence" value="ECO:0007669"/>
    <property type="project" value="TreeGrafter"/>
</dbReference>
<reference evidence="5 6" key="1">
    <citation type="journal article" date="2013" name="J. Mol. Microbiol. Biotechnol.">
        <title>Analysis of the Complete Genomes of Acholeplasma brassicae , A. palmae and A. laidlawii and Their Comparison to the Obligate Parasites from ' Candidatus Phytoplasma'.</title>
        <authorList>
            <person name="Kube M."/>
            <person name="Siewert C."/>
            <person name="Migdoll A.M."/>
            <person name="Duduk B."/>
            <person name="Holz S."/>
            <person name="Rabus R."/>
            <person name="Seemuller E."/>
            <person name="Mitrovic J."/>
            <person name="Muller I."/>
            <person name="Buttner C."/>
            <person name="Reinhardt R."/>
        </authorList>
    </citation>
    <scope>NUCLEOTIDE SEQUENCE [LARGE SCALE GENOMIC DNA]</scope>
    <source>
        <strain evidence="6">0502</strain>
    </source>
</reference>
<accession>U4KPR4</accession>
<dbReference type="Pfam" id="PF00356">
    <property type="entry name" value="LacI"/>
    <property type="match status" value="1"/>
</dbReference>
<dbReference type="AlphaFoldDB" id="U4KPR4"/>
<dbReference type="OrthoDB" id="9784962at2"/>